<dbReference type="Gene3D" id="3.40.50.360">
    <property type="match status" value="1"/>
</dbReference>
<reference evidence="4" key="1">
    <citation type="journal article" date="2020" name="mSystems">
        <title>Genome- and Community-Level Interaction Insights into Carbon Utilization and Element Cycling Functions of Hydrothermarchaeota in Hydrothermal Sediment.</title>
        <authorList>
            <person name="Zhou Z."/>
            <person name="Liu Y."/>
            <person name="Xu W."/>
            <person name="Pan J."/>
            <person name="Luo Z.H."/>
            <person name="Li M."/>
        </authorList>
    </citation>
    <scope>NUCLEOTIDE SEQUENCE [LARGE SCALE GENOMIC DNA]</scope>
    <source>
        <strain evidence="4">SpSt-456</strain>
    </source>
</reference>
<accession>A0A831ZVU9</accession>
<dbReference type="InterPro" id="IPR005025">
    <property type="entry name" value="FMN_Rdtase-like_dom"/>
</dbReference>
<dbReference type="SUPFAM" id="SSF52218">
    <property type="entry name" value="Flavoproteins"/>
    <property type="match status" value="1"/>
</dbReference>
<evidence type="ECO:0000256" key="1">
    <source>
        <dbReference type="ARBA" id="ARBA00022630"/>
    </source>
</evidence>
<protein>
    <submittedName>
        <fullName evidence="4">Flavodoxin family protein</fullName>
    </submittedName>
</protein>
<evidence type="ECO:0000313" key="4">
    <source>
        <dbReference type="EMBL" id="HFK95882.1"/>
    </source>
</evidence>
<gene>
    <name evidence="4" type="ORF">ENS06_00995</name>
</gene>
<dbReference type="Pfam" id="PF03358">
    <property type="entry name" value="FMN_red"/>
    <property type="match status" value="1"/>
</dbReference>
<organism evidence="4">
    <name type="scientific">Desulfacinum infernum</name>
    <dbReference type="NCBI Taxonomy" id="35837"/>
    <lineage>
        <taxon>Bacteria</taxon>
        <taxon>Pseudomonadati</taxon>
        <taxon>Thermodesulfobacteriota</taxon>
        <taxon>Syntrophobacteria</taxon>
        <taxon>Syntrophobacterales</taxon>
        <taxon>Syntrophobacteraceae</taxon>
        <taxon>Desulfacinum</taxon>
    </lineage>
</organism>
<evidence type="ECO:0000256" key="2">
    <source>
        <dbReference type="ARBA" id="ARBA00022643"/>
    </source>
</evidence>
<name>A0A831ZVU9_9BACT</name>
<evidence type="ECO:0000259" key="3">
    <source>
        <dbReference type="Pfam" id="PF03358"/>
    </source>
</evidence>
<feature type="domain" description="NADPH-dependent FMN reductase-like" evidence="3">
    <location>
        <begin position="1"/>
        <end position="112"/>
    </location>
</feature>
<proteinExistence type="predicted"/>
<sequence length="194" mass="21533">MRIVGIYGSPRPNGNTDKMLDAFLEGARKAGAWVDALYVRKLSLQGCIGCGGCDETGQCVVQDDMQQVYPLLEEADGIVLASPVYFYNVTGQVKLLIDRCQALFMKKMLNERKARHAAAENPHGKRGFLLSAAATRGKRLFDCARLTFTYFMDALGGEMVGELCFRELEGKKDVEKDPERLAQCRAEGVRFARP</sequence>
<dbReference type="InterPro" id="IPR051796">
    <property type="entry name" value="ISF_SsuE-like"/>
</dbReference>
<keyword evidence="2" id="KW-0288">FMN</keyword>
<dbReference type="GO" id="GO:0016491">
    <property type="term" value="F:oxidoreductase activity"/>
    <property type="evidence" value="ECO:0007669"/>
    <property type="project" value="InterPro"/>
</dbReference>
<keyword evidence="1" id="KW-0285">Flavoprotein</keyword>
<comment type="caution">
    <text evidence="4">The sequence shown here is derived from an EMBL/GenBank/DDBJ whole genome shotgun (WGS) entry which is preliminary data.</text>
</comment>
<dbReference type="PANTHER" id="PTHR43278">
    <property type="entry name" value="NAD(P)H-DEPENDENT FMN-CONTAINING OXIDOREDUCTASE YWQN-RELATED"/>
    <property type="match status" value="1"/>
</dbReference>
<dbReference type="InterPro" id="IPR029039">
    <property type="entry name" value="Flavoprotein-like_sf"/>
</dbReference>
<dbReference type="PANTHER" id="PTHR43278:SF2">
    <property type="entry name" value="IRON-SULFUR FLAVOPROTEIN"/>
    <property type="match status" value="1"/>
</dbReference>
<dbReference type="AlphaFoldDB" id="A0A831ZVU9"/>
<dbReference type="EMBL" id="DSTK01000005">
    <property type="protein sequence ID" value="HFK95882.1"/>
    <property type="molecule type" value="Genomic_DNA"/>
</dbReference>